<dbReference type="EMBL" id="JBBUKT010000011">
    <property type="protein sequence ID" value="MEK7953443.1"/>
    <property type="molecule type" value="Genomic_DNA"/>
</dbReference>
<accession>A0ABU9B089</accession>
<keyword evidence="1" id="KW-1133">Transmembrane helix</keyword>
<gene>
    <name evidence="2" type="ORF">WKV53_23210</name>
</gene>
<evidence type="ECO:0000313" key="2">
    <source>
        <dbReference type="EMBL" id="MEK7953443.1"/>
    </source>
</evidence>
<dbReference type="Gene3D" id="2.60.120.260">
    <property type="entry name" value="Galactose-binding domain-like"/>
    <property type="match status" value="1"/>
</dbReference>
<reference evidence="2 3" key="1">
    <citation type="submission" date="2024-04" db="EMBL/GenBank/DDBJ databases">
        <title>Luteolibacter sp. isolated from soil.</title>
        <authorList>
            <person name="An J."/>
        </authorList>
    </citation>
    <scope>NUCLEOTIDE SEQUENCE [LARGE SCALE GENOMIC DNA]</scope>
    <source>
        <strain evidence="2 3">Y139</strain>
    </source>
</reference>
<dbReference type="RefSeq" id="WP_341407207.1">
    <property type="nucleotide sequence ID" value="NZ_JBBUKT010000011.1"/>
</dbReference>
<keyword evidence="1" id="KW-0472">Membrane</keyword>
<feature type="transmembrane region" description="Helical" evidence="1">
    <location>
        <begin position="113"/>
        <end position="133"/>
    </location>
</feature>
<sequence>MSELPAHPSEADDEVAELFARFIDQRLDEAGHQRLEELLRQDPTARDRCAQRLLFESDLKDAVQPSELEWSETRRVVLARRDGRPAMEIQRSQELRVGPRARLEGTARKKRRLLAITGGVTALVLGIAATIFVPRLLKPHGLPVLKNPGFETTDLSLNPTGSTNALIDWQDYFTSGDVDLCDIARVTQGRIFAKSGKNVARLKKAAYLTQRLGDENNKPVTAQPGARYVLTGWAYVEGTAVPLLRTALRVVASSRPAMIQYEAVHQQLELAPKPGWQQFRIEFDLGDNLERTPSDVTVEHRPVLDLTGREMTLSLDSRGSQGSVFYLDDLSLQVNPQPKQ</sequence>
<protein>
    <submittedName>
        <fullName evidence="2">Uncharacterized protein</fullName>
    </submittedName>
</protein>
<keyword evidence="3" id="KW-1185">Reference proteome</keyword>
<dbReference type="Proteomes" id="UP001371305">
    <property type="component" value="Unassembled WGS sequence"/>
</dbReference>
<name>A0ABU9B089_9BACT</name>
<proteinExistence type="predicted"/>
<comment type="caution">
    <text evidence="2">The sequence shown here is derived from an EMBL/GenBank/DDBJ whole genome shotgun (WGS) entry which is preliminary data.</text>
</comment>
<organism evidence="2 3">
    <name type="scientific">Luteolibacter soli</name>
    <dbReference type="NCBI Taxonomy" id="3135280"/>
    <lineage>
        <taxon>Bacteria</taxon>
        <taxon>Pseudomonadati</taxon>
        <taxon>Verrucomicrobiota</taxon>
        <taxon>Verrucomicrobiia</taxon>
        <taxon>Verrucomicrobiales</taxon>
        <taxon>Verrucomicrobiaceae</taxon>
        <taxon>Luteolibacter</taxon>
    </lineage>
</organism>
<evidence type="ECO:0000256" key="1">
    <source>
        <dbReference type="SAM" id="Phobius"/>
    </source>
</evidence>
<evidence type="ECO:0000313" key="3">
    <source>
        <dbReference type="Proteomes" id="UP001371305"/>
    </source>
</evidence>
<keyword evidence="1" id="KW-0812">Transmembrane</keyword>